<keyword evidence="2" id="KW-1185">Reference proteome</keyword>
<evidence type="ECO:0000313" key="1">
    <source>
        <dbReference type="EMBL" id="EDX72448.1"/>
    </source>
</evidence>
<dbReference type="AlphaFoldDB" id="B4W049"/>
<gene>
    <name evidence="1" type="ORF">MC7420_3520</name>
</gene>
<reference evidence="1 2" key="1">
    <citation type="submission" date="2008-07" db="EMBL/GenBank/DDBJ databases">
        <authorList>
            <person name="Tandeau de Marsac N."/>
            <person name="Ferriera S."/>
            <person name="Johnson J."/>
            <person name="Kravitz S."/>
            <person name="Beeson K."/>
            <person name="Sutton G."/>
            <person name="Rogers Y.-H."/>
            <person name="Friedman R."/>
            <person name="Frazier M."/>
            <person name="Venter J.C."/>
        </authorList>
    </citation>
    <scope>NUCLEOTIDE SEQUENCE [LARGE SCALE GENOMIC DNA]</scope>
    <source>
        <strain evidence="1 2">PCC 7420</strain>
    </source>
</reference>
<dbReference type="EMBL" id="DS989864">
    <property type="protein sequence ID" value="EDX72448.1"/>
    <property type="molecule type" value="Genomic_DNA"/>
</dbReference>
<name>B4W049_9CYAN</name>
<organism evidence="1 2">
    <name type="scientific">Coleofasciculus chthonoplastes PCC 7420</name>
    <dbReference type="NCBI Taxonomy" id="118168"/>
    <lineage>
        <taxon>Bacteria</taxon>
        <taxon>Bacillati</taxon>
        <taxon>Cyanobacteriota</taxon>
        <taxon>Cyanophyceae</taxon>
        <taxon>Coleofasciculales</taxon>
        <taxon>Coleofasciculaceae</taxon>
        <taxon>Coleofasciculus</taxon>
    </lineage>
</organism>
<protein>
    <submittedName>
        <fullName evidence="1">Uncharacterized protein</fullName>
    </submittedName>
</protein>
<evidence type="ECO:0000313" key="2">
    <source>
        <dbReference type="Proteomes" id="UP000003835"/>
    </source>
</evidence>
<proteinExistence type="predicted"/>
<dbReference type="STRING" id="118168.MC7420_3520"/>
<accession>B4W049</accession>
<dbReference type="Proteomes" id="UP000003835">
    <property type="component" value="Unassembled WGS sequence"/>
</dbReference>
<dbReference type="HOGENOM" id="CLU_3060446_0_0_3"/>
<sequence>MCPNRYGGCYKNVQTPKPKPLLTLTASPPLPITVIMGIQPDMILRQSSRCRVR</sequence>